<dbReference type="Gene3D" id="1.10.287.4070">
    <property type="match status" value="1"/>
</dbReference>
<dbReference type="InterPro" id="IPR001650">
    <property type="entry name" value="Helicase_C-like"/>
</dbReference>
<dbReference type="FunFam" id="1.10.246.90:FF:000004">
    <property type="entry name" value="Nucleolar protein 58"/>
    <property type="match status" value="1"/>
</dbReference>
<organism evidence="20">
    <name type="scientific">Iconisemion striatum</name>
    <dbReference type="NCBI Taxonomy" id="60296"/>
    <lineage>
        <taxon>Eukaryota</taxon>
        <taxon>Metazoa</taxon>
        <taxon>Chordata</taxon>
        <taxon>Craniata</taxon>
        <taxon>Vertebrata</taxon>
        <taxon>Euteleostomi</taxon>
        <taxon>Actinopterygii</taxon>
        <taxon>Neopterygii</taxon>
        <taxon>Teleostei</taxon>
        <taxon>Neoteleostei</taxon>
        <taxon>Acanthomorphata</taxon>
        <taxon>Ovalentaria</taxon>
        <taxon>Atherinomorphae</taxon>
        <taxon>Cyprinodontiformes</taxon>
        <taxon>Nothobranchiidae</taxon>
        <taxon>Iconisemion</taxon>
    </lineage>
</organism>
<dbReference type="SUPFAM" id="SSF52540">
    <property type="entry name" value="P-loop containing nucleoside triphosphate hydrolases"/>
    <property type="match status" value="2"/>
</dbReference>
<evidence type="ECO:0000259" key="19">
    <source>
        <dbReference type="PROSITE" id="PS51358"/>
    </source>
</evidence>
<dbReference type="GO" id="GO:0030515">
    <property type="term" value="F:snoRNA binding"/>
    <property type="evidence" value="ECO:0007669"/>
    <property type="project" value="InterPro"/>
</dbReference>
<evidence type="ECO:0000256" key="6">
    <source>
        <dbReference type="ARBA" id="ARBA00022741"/>
    </source>
</evidence>
<dbReference type="AlphaFoldDB" id="A0A1A7Z2V3"/>
<dbReference type="InterPro" id="IPR014001">
    <property type="entry name" value="Helicase_ATP-bd"/>
</dbReference>
<feature type="compositionally biased region" description="Acidic residues" evidence="15">
    <location>
        <begin position="499"/>
        <end position="511"/>
    </location>
</feature>
<feature type="region of interest" description="Disordered" evidence="15">
    <location>
        <begin position="413"/>
        <end position="579"/>
    </location>
</feature>
<dbReference type="PANTHER" id="PTHR10894:SF1">
    <property type="entry name" value="NUCLEOLAR PROTEIN 58"/>
    <property type="match status" value="1"/>
</dbReference>
<dbReference type="PROSITE" id="PS00039">
    <property type="entry name" value="DEAD_ATP_HELICASE"/>
    <property type="match status" value="1"/>
</dbReference>
<dbReference type="GO" id="GO:0031428">
    <property type="term" value="C:box C/D methylation guide snoRNP complex"/>
    <property type="evidence" value="ECO:0007669"/>
    <property type="project" value="InterPro"/>
</dbReference>
<evidence type="ECO:0000256" key="2">
    <source>
        <dbReference type="ARBA" id="ARBA00009211"/>
    </source>
</evidence>
<comment type="function">
    <text evidence="11">Required for the biogenesis of box C/D snoRNAs such as U3, U8 and U14 snoRNAs. Part of the small subunit (SSU) processome, first precursor of the small eukaryotic ribosomal subunit. During the assembly of the SSU processome in the nucleolus, many ribosome biogenesis factors, an RNA chaperone and ribosomal proteins associate with the nascent pre-rRNA and work in concert to generate RNA folding, modifications, rearrangements and cleavage as well as targeted degradation of pre-ribosomal RNA by the RNA exosome. Core component of box C/D small nucleolar ribonucleoprotein (snoRNP) complexes that function in methylation of multiple sites on ribosomal RNAs (rRNAs) and messenger RNAs (mRNAs).</text>
</comment>
<evidence type="ECO:0000256" key="8">
    <source>
        <dbReference type="ARBA" id="ARBA00022806"/>
    </source>
</evidence>
<keyword evidence="10" id="KW-0539">Nucleus</keyword>
<dbReference type="InterPro" id="IPR002687">
    <property type="entry name" value="Nop_dom"/>
</dbReference>
<reference evidence="20" key="2">
    <citation type="submission" date="2016-06" db="EMBL/GenBank/DDBJ databases">
        <title>The genome of a short-lived fish provides insights into sex chromosome evolution and the genetic control of aging.</title>
        <authorList>
            <person name="Reichwald K."/>
            <person name="Felder M."/>
            <person name="Petzold A."/>
            <person name="Koch P."/>
            <person name="Groth M."/>
            <person name="Platzer M."/>
        </authorList>
    </citation>
    <scope>NUCLEOTIDE SEQUENCE</scope>
    <source>
        <tissue evidence="20">Brain</tissue>
    </source>
</reference>
<feature type="region of interest" description="Disordered" evidence="15">
    <location>
        <begin position="657"/>
        <end position="711"/>
    </location>
</feature>
<dbReference type="GO" id="GO:0005524">
    <property type="term" value="F:ATP binding"/>
    <property type="evidence" value="ECO:0007669"/>
    <property type="project" value="UniProtKB-KW"/>
</dbReference>
<dbReference type="InterPro" id="IPR012974">
    <property type="entry name" value="NOP58/56_N"/>
</dbReference>
<dbReference type="InterPro" id="IPR000629">
    <property type="entry name" value="RNA-helicase_DEAD-box_CS"/>
</dbReference>
<dbReference type="InterPro" id="IPR011545">
    <property type="entry name" value="DEAD/DEAH_box_helicase_dom"/>
</dbReference>
<dbReference type="PROSITE" id="PS51192">
    <property type="entry name" value="HELICASE_ATP_BIND_1"/>
    <property type="match status" value="1"/>
</dbReference>
<dbReference type="SMART" id="SM00490">
    <property type="entry name" value="HELICc"/>
    <property type="match status" value="1"/>
</dbReference>
<dbReference type="PROSITE" id="PS51195">
    <property type="entry name" value="Q_MOTIF"/>
    <property type="match status" value="1"/>
</dbReference>
<evidence type="ECO:0000256" key="13">
    <source>
        <dbReference type="ARBA" id="ARBA00082313"/>
    </source>
</evidence>
<feature type="domain" description="DEAD-box RNA helicase Q" evidence="18">
    <location>
        <begin position="582"/>
        <end position="610"/>
    </location>
</feature>
<dbReference type="InterPro" id="IPR027417">
    <property type="entry name" value="P-loop_NTPase"/>
</dbReference>
<keyword evidence="6" id="KW-0547">Nucleotide-binding</keyword>
<keyword evidence="7" id="KW-0378">Hydrolase</keyword>
<dbReference type="InterPro" id="IPR042239">
    <property type="entry name" value="Nop_C"/>
</dbReference>
<dbReference type="InterPro" id="IPR014014">
    <property type="entry name" value="RNA_helicase_DEAD_Q_motif"/>
</dbReference>
<evidence type="ECO:0000259" key="17">
    <source>
        <dbReference type="PROSITE" id="PS51194"/>
    </source>
</evidence>
<dbReference type="SUPFAM" id="SSF89124">
    <property type="entry name" value="Nop domain"/>
    <property type="match status" value="1"/>
</dbReference>
<gene>
    <name evidence="20" type="primary">NOP58</name>
</gene>
<evidence type="ECO:0000256" key="14">
    <source>
        <dbReference type="PROSITE-ProRule" id="PRU00552"/>
    </source>
</evidence>
<dbReference type="Pfam" id="PF08156">
    <property type="entry name" value="NOP5NT"/>
    <property type="match status" value="1"/>
</dbReference>
<name>A0A1A7Z2V3_9TELE</name>
<evidence type="ECO:0000256" key="9">
    <source>
        <dbReference type="ARBA" id="ARBA00022840"/>
    </source>
</evidence>
<keyword evidence="20" id="KW-0687">Ribonucleoprotein</keyword>
<evidence type="ECO:0000256" key="3">
    <source>
        <dbReference type="ARBA" id="ARBA00012552"/>
    </source>
</evidence>
<feature type="domain" description="Helicase C-terminal" evidence="17">
    <location>
        <begin position="925"/>
        <end position="1072"/>
    </location>
</feature>
<sequence length="1088" mass="121870">MLVLFETAAGYAIFKVLNESKLQQVDSLYKEFETPEKANKIVKLKHFEKFQDTTEALAAATALVEGKISKNLKKVLKKVVAKEAHEELAISDAKLGGVIKDKLDLNCVYSPAVAELMRCIRGQMESLISGLPPREMSAMSLGLAHSLSRYKLKFSPDKVDTMIVQAISLLDDLDKELNNYIMRCREWYGWHFPELGKVVTDNLAYCKTVLKVGDRTNVSSTDLSEILPEEIEAEVKLAAEISMGTEVSEQDIDNIRHLCDQVIEISEYRAQLYDYLKNRMMAIAPNLTVMVGELVGARLISHAGSLLNLAKHPASTVQILGAEKALFRALKTRKDTPKYGLIYHASLVGQTTAKNKGKISRMLAAKAALAIRYDALGEDTNAEMGAENRAKLEARLRHLEDKGIRRISGTGKAMARADKYQHKSEVRIYDPSGDSTIPSTSRKRKIEEVEEEEAPEPVTPVVKAKKIRKEPETEEAETAAESAEPPKKKKKKKDKNVGEPEEPKEEEEEVAVSEAPEKKKKKKKVKQQMVQDVVTDEQTDLKPLPEAEKSSQDKSGKPLKRETKNWTNAALSGSDDQKSDVSAWKDLFVPSLVLKALSSLGFSSPTPVQALALPPAIRDRMDILGAAETGSGKTLAFGIPMIHAILEWRSGAEKTIEDTEPASKVESLYLPSESDPTKSVNQDSKDSEEGDLGQSPEASDEEDNEDDDENEQLGCVKVIDNVEFDFEEKAADGQSRPLLGLVLTPTRELAVQVKHHIDAIAKFTDIKTAIVVGGMSQHKQRRMLKHRPEIIIATPGRLWDLIKQQHPHLLNLRKLKCLVIDEADRMVERGHFAELENLLEMLNTTHSNPTRQTFVFSATLTMAHSLPTRLLQKKKRSLDSRSKLEILMEKVGIKSKPKIIDLTRKEATVETLTETQIHCQKVEKDFYLYYFLLQHPGRTMVFANSIACIKRLNSLLVILDCSPLPLHANMHQKQRLKNLERFAEMENCVLLTTDVAARGLDIPDVQHVIHFQVPRTSETYVHRSGRTARATKEGLSFLLVSPDDVMNFRKIYKTLGKNEELPEFPVELKCMEAVKVSQFPPSLLLNQK</sequence>
<dbReference type="GO" id="GO:0016787">
    <property type="term" value="F:hydrolase activity"/>
    <property type="evidence" value="ECO:0007669"/>
    <property type="project" value="UniProtKB-KW"/>
</dbReference>
<dbReference type="Gene3D" id="3.40.50.300">
    <property type="entry name" value="P-loop containing nucleotide triphosphate hydrolases"/>
    <property type="match status" value="2"/>
</dbReference>
<dbReference type="EC" id="3.6.4.13" evidence="3"/>
<feature type="short sequence motif" description="Q motif" evidence="14">
    <location>
        <begin position="582"/>
        <end position="610"/>
    </location>
</feature>
<accession>A0A1A7Z2V3</accession>
<protein>
    <recommendedName>
        <fullName evidence="4">Nucleolar protein 58</fullName>
        <ecNumber evidence="3">3.6.4.13</ecNumber>
    </recommendedName>
    <alternativeName>
        <fullName evidence="13">Nucleolar protein 5</fullName>
    </alternativeName>
</protein>
<evidence type="ECO:0000259" key="16">
    <source>
        <dbReference type="PROSITE" id="PS51192"/>
    </source>
</evidence>
<evidence type="ECO:0000256" key="11">
    <source>
        <dbReference type="ARBA" id="ARBA00060303"/>
    </source>
</evidence>
<dbReference type="FunFam" id="1.10.287.4070:FF:000001">
    <property type="entry name" value="Probable Nucleolar protein 58"/>
    <property type="match status" value="1"/>
</dbReference>
<dbReference type="GO" id="GO:0003724">
    <property type="term" value="F:RNA helicase activity"/>
    <property type="evidence" value="ECO:0007669"/>
    <property type="project" value="UniProtKB-EC"/>
</dbReference>
<evidence type="ECO:0000256" key="15">
    <source>
        <dbReference type="SAM" id="MobiDB-lite"/>
    </source>
</evidence>
<feature type="compositionally biased region" description="Basic and acidic residues" evidence="15">
    <location>
        <begin position="415"/>
        <end position="428"/>
    </location>
</feature>
<dbReference type="EMBL" id="HADX01014278">
    <property type="protein sequence ID" value="SBP36510.1"/>
    <property type="molecule type" value="Transcribed_RNA"/>
</dbReference>
<dbReference type="CDD" id="cd17946">
    <property type="entry name" value="DEADc_DDX24"/>
    <property type="match status" value="1"/>
</dbReference>
<proteinExistence type="inferred from homology"/>
<dbReference type="Pfam" id="PF00271">
    <property type="entry name" value="Helicase_C"/>
    <property type="match status" value="1"/>
</dbReference>
<comment type="subcellular location">
    <subcellularLocation>
        <location evidence="1">Nucleus</location>
        <location evidence="1">Nucleolus</location>
    </subcellularLocation>
</comment>
<dbReference type="Pfam" id="PF01798">
    <property type="entry name" value="Nop"/>
    <property type="match status" value="1"/>
</dbReference>
<evidence type="ECO:0000256" key="1">
    <source>
        <dbReference type="ARBA" id="ARBA00004604"/>
    </source>
</evidence>
<keyword evidence="8" id="KW-0347">Helicase</keyword>
<dbReference type="PROSITE" id="PS51358">
    <property type="entry name" value="NOP"/>
    <property type="match status" value="1"/>
</dbReference>
<keyword evidence="9" id="KW-0067">ATP-binding</keyword>
<feature type="domain" description="Nop" evidence="19">
    <location>
        <begin position="283"/>
        <end position="401"/>
    </location>
</feature>
<reference evidence="20" key="1">
    <citation type="submission" date="2016-05" db="EMBL/GenBank/DDBJ databases">
        <authorList>
            <person name="Lavstsen T."/>
            <person name="Jespersen J.S."/>
        </authorList>
    </citation>
    <scope>NUCLEOTIDE SEQUENCE</scope>
    <source>
        <tissue evidence="20">Brain</tissue>
    </source>
</reference>
<evidence type="ECO:0000256" key="4">
    <source>
        <dbReference type="ARBA" id="ARBA00020379"/>
    </source>
</evidence>
<dbReference type="GO" id="GO:0042254">
    <property type="term" value="P:ribosome biogenesis"/>
    <property type="evidence" value="ECO:0007669"/>
    <property type="project" value="UniProtKB-KW"/>
</dbReference>
<dbReference type="InterPro" id="IPR045056">
    <property type="entry name" value="Nop56/Nop58"/>
</dbReference>
<evidence type="ECO:0000313" key="20">
    <source>
        <dbReference type="EMBL" id="SBP36510.1"/>
    </source>
</evidence>
<evidence type="ECO:0000256" key="7">
    <source>
        <dbReference type="ARBA" id="ARBA00022801"/>
    </source>
</evidence>
<evidence type="ECO:0000256" key="12">
    <source>
        <dbReference type="ARBA" id="ARBA00063404"/>
    </source>
</evidence>
<dbReference type="CDD" id="cd18787">
    <property type="entry name" value="SF2_C_DEAD"/>
    <property type="match status" value="1"/>
</dbReference>
<dbReference type="SMART" id="SM00487">
    <property type="entry name" value="DEXDc"/>
    <property type="match status" value="1"/>
</dbReference>
<dbReference type="PANTHER" id="PTHR10894">
    <property type="entry name" value="NUCLEOLAR PROTEIN 5 NUCLEOLAR PROTEIN NOP5 NOP58"/>
    <property type="match status" value="1"/>
</dbReference>
<dbReference type="GO" id="GO:0032040">
    <property type="term" value="C:small-subunit processome"/>
    <property type="evidence" value="ECO:0007669"/>
    <property type="project" value="InterPro"/>
</dbReference>
<dbReference type="InterPro" id="IPR036070">
    <property type="entry name" value="Nop_dom_sf"/>
</dbReference>
<feature type="compositionally biased region" description="Acidic residues" evidence="15">
    <location>
        <begin position="698"/>
        <end position="711"/>
    </location>
</feature>
<keyword evidence="5" id="KW-0690">Ribosome biogenesis</keyword>
<dbReference type="SMART" id="SM00931">
    <property type="entry name" value="NOSIC"/>
    <property type="match status" value="1"/>
</dbReference>
<dbReference type="InterPro" id="IPR012976">
    <property type="entry name" value="NOSIC"/>
</dbReference>
<dbReference type="PROSITE" id="PS51194">
    <property type="entry name" value="HELICASE_CTER"/>
    <property type="match status" value="1"/>
</dbReference>
<comment type="subunit">
    <text evidence="12">Core component of box C/D small nucleolar ribonucleoprotein (snoRNP) particles; the core proteins SNU13, NOP56, NOP58 and FBL or FBLL1 assemble stepwise onto the snoRNA. Interacts with NOLC1/Nopp140. Interacts with NOPCHAP1, NUFIP1, RUVBL1 and RUVBL2; NOPCHAP1 bridges the association of NOP58 with RUVBL1:RUVBL2 and NUFIP1. Interacts with PIH1D1. Part of the small subunit (SSU) processome, composed of more than 70 proteins and the RNA chaperone small nucleolar RNA (snoRNA) U3.</text>
</comment>
<evidence type="ECO:0000256" key="5">
    <source>
        <dbReference type="ARBA" id="ARBA00022517"/>
    </source>
</evidence>
<evidence type="ECO:0000259" key="18">
    <source>
        <dbReference type="PROSITE" id="PS51195"/>
    </source>
</evidence>
<feature type="domain" description="Helicase ATP-binding" evidence="16">
    <location>
        <begin position="614"/>
        <end position="878"/>
    </location>
</feature>
<dbReference type="Pfam" id="PF00270">
    <property type="entry name" value="DEAD"/>
    <property type="match status" value="1"/>
</dbReference>
<feature type="compositionally biased region" description="Basic and acidic residues" evidence="15">
    <location>
        <begin position="539"/>
        <end position="564"/>
    </location>
</feature>
<comment type="similarity">
    <text evidence="2">Belongs to the NOP5/NOP56 family.</text>
</comment>
<evidence type="ECO:0000256" key="10">
    <source>
        <dbReference type="ARBA" id="ARBA00023242"/>
    </source>
</evidence>
<dbReference type="Gene3D" id="1.10.246.90">
    <property type="entry name" value="Nop domain"/>
    <property type="match status" value="1"/>
</dbReference>